<reference evidence="2 3" key="1">
    <citation type="submission" date="2015-05" db="EMBL/GenBank/DDBJ databases">
        <title>Draft genome sequence of the bacterium Gordonia jacobaea a new member of the Gordonia genus.</title>
        <authorList>
            <person name="Jimenez-Galisteo G."/>
            <person name="Dominguez A."/>
            <person name="Munoz E."/>
            <person name="Vinas M."/>
        </authorList>
    </citation>
    <scope>NUCLEOTIDE SEQUENCE [LARGE SCALE GENOMIC DNA]</scope>
    <source>
        <strain evidence="3">mv1</strain>
    </source>
</reference>
<dbReference type="RefSeq" id="WP_049698775.1">
    <property type="nucleotide sequence ID" value="NZ_LDTZ01000016.1"/>
</dbReference>
<dbReference type="InterPro" id="IPR001753">
    <property type="entry name" value="Enoyl-CoA_hydra/iso"/>
</dbReference>
<dbReference type="Gene3D" id="3.90.226.10">
    <property type="entry name" value="2-enoyl-CoA Hydratase, Chain A, domain 1"/>
    <property type="match status" value="1"/>
</dbReference>
<protein>
    <submittedName>
        <fullName evidence="2">Enoyl-CoA hydratase</fullName>
        <ecNumber evidence="2">4.2.1.17</ecNumber>
    </submittedName>
</protein>
<gene>
    <name evidence="2" type="ORF">ABW18_09580</name>
</gene>
<dbReference type="PANTHER" id="PTHR42964">
    <property type="entry name" value="ENOYL-COA HYDRATASE"/>
    <property type="match status" value="1"/>
</dbReference>
<keyword evidence="2" id="KW-0456">Lyase</keyword>
<dbReference type="InterPro" id="IPR051683">
    <property type="entry name" value="Enoyl-CoA_Hydratase/Isomerase"/>
</dbReference>
<dbReference type="InterPro" id="IPR029045">
    <property type="entry name" value="ClpP/crotonase-like_dom_sf"/>
</dbReference>
<sequence>MTATDSEVVHIGIDAGVMTLTLDSPGNRNALSRALVTQLSSGLTRAATDEDVRAVVLTHAGGTFCAGADLGEALKRGASAEEASAEATSSMVELMSTILELPKPVIGHVDGHVRAGGFGLLGATDIALAGPKSTFALTETRLGLAPSVISLVLVPKMTARGASRYFLTGEKFDASIAASIGVVTQACDSTEALAQSLGEILDGIRRASPVGLAASKELTTATVRDEFARLAQRRAQESAALFSGDDARAGMEAFLSKRRPPWDLTVTQADTGATRT</sequence>
<evidence type="ECO:0000313" key="2">
    <source>
        <dbReference type="EMBL" id="KNA91447.1"/>
    </source>
</evidence>
<dbReference type="NCBIfam" id="NF005879">
    <property type="entry name" value="PRK07827.1"/>
    <property type="match status" value="1"/>
</dbReference>
<comment type="caution">
    <text evidence="2">The sequence shown here is derived from an EMBL/GenBank/DDBJ whole genome shotgun (WGS) entry which is preliminary data.</text>
</comment>
<dbReference type="PANTHER" id="PTHR42964:SF1">
    <property type="entry name" value="POLYKETIDE BIOSYNTHESIS ENOYL-COA HYDRATASE PKSH-RELATED"/>
    <property type="match status" value="1"/>
</dbReference>
<dbReference type="Gene3D" id="1.10.12.10">
    <property type="entry name" value="Lyase 2-enoyl-coa Hydratase, Chain A, domain 2"/>
    <property type="match status" value="1"/>
</dbReference>
<evidence type="ECO:0000313" key="3">
    <source>
        <dbReference type="Proteomes" id="UP000037247"/>
    </source>
</evidence>
<dbReference type="SUPFAM" id="SSF52096">
    <property type="entry name" value="ClpP/crotonase"/>
    <property type="match status" value="1"/>
</dbReference>
<organism evidence="2 3">
    <name type="scientific">Gordonia jacobaea</name>
    <dbReference type="NCBI Taxonomy" id="122202"/>
    <lineage>
        <taxon>Bacteria</taxon>
        <taxon>Bacillati</taxon>
        <taxon>Actinomycetota</taxon>
        <taxon>Actinomycetes</taxon>
        <taxon>Mycobacteriales</taxon>
        <taxon>Gordoniaceae</taxon>
        <taxon>Gordonia</taxon>
    </lineage>
</organism>
<dbReference type="InterPro" id="IPR014748">
    <property type="entry name" value="Enoyl-CoA_hydra_C"/>
</dbReference>
<dbReference type="EMBL" id="LDTZ01000016">
    <property type="protein sequence ID" value="KNA91447.1"/>
    <property type="molecule type" value="Genomic_DNA"/>
</dbReference>
<keyword evidence="3" id="KW-1185">Reference proteome</keyword>
<dbReference type="Proteomes" id="UP000037247">
    <property type="component" value="Unassembled WGS sequence"/>
</dbReference>
<dbReference type="Pfam" id="PF00378">
    <property type="entry name" value="ECH_1"/>
    <property type="match status" value="1"/>
</dbReference>
<comment type="similarity">
    <text evidence="1">Belongs to the enoyl-CoA hydratase/isomerase family.</text>
</comment>
<evidence type="ECO:0000256" key="1">
    <source>
        <dbReference type="ARBA" id="ARBA00005254"/>
    </source>
</evidence>
<dbReference type="EC" id="4.2.1.17" evidence="2"/>
<name>A0ABR5ICT2_9ACTN</name>
<accession>A0ABR5ICT2</accession>
<dbReference type="GO" id="GO:0004300">
    <property type="term" value="F:enoyl-CoA hydratase activity"/>
    <property type="evidence" value="ECO:0007669"/>
    <property type="project" value="UniProtKB-EC"/>
</dbReference>
<dbReference type="CDD" id="cd06558">
    <property type="entry name" value="crotonase-like"/>
    <property type="match status" value="1"/>
</dbReference>
<proteinExistence type="inferred from homology"/>